<dbReference type="CDD" id="cd00821">
    <property type="entry name" value="PH"/>
    <property type="match status" value="1"/>
</dbReference>
<dbReference type="PROSITE" id="PS00720">
    <property type="entry name" value="RASGEF"/>
    <property type="match status" value="1"/>
</dbReference>
<keyword evidence="1 2" id="KW-0344">Guanine-nucleotide releasing factor</keyword>
<dbReference type="Gene3D" id="1.20.870.10">
    <property type="entry name" value="Son of sevenless (SoS) protein Chain: S domain 1"/>
    <property type="match status" value="1"/>
</dbReference>
<dbReference type="EMBL" id="HBIB01010343">
    <property type="protein sequence ID" value="CAE0244436.1"/>
    <property type="molecule type" value="Transcribed_RNA"/>
</dbReference>
<dbReference type="InterPro" id="IPR001895">
    <property type="entry name" value="RASGEF_cat_dom"/>
</dbReference>
<feature type="domain" description="PH" evidence="4">
    <location>
        <begin position="29"/>
        <end position="136"/>
    </location>
</feature>
<dbReference type="SUPFAM" id="SSF50729">
    <property type="entry name" value="PH domain-like"/>
    <property type="match status" value="1"/>
</dbReference>
<evidence type="ECO:0000313" key="7">
    <source>
        <dbReference type="EMBL" id="CAE0244436.1"/>
    </source>
</evidence>
<dbReference type="SMART" id="SM00233">
    <property type="entry name" value="PH"/>
    <property type="match status" value="1"/>
</dbReference>
<dbReference type="SMART" id="SM00147">
    <property type="entry name" value="RasGEF"/>
    <property type="match status" value="1"/>
</dbReference>
<dbReference type="InterPro" id="IPR001849">
    <property type="entry name" value="PH_domain"/>
</dbReference>
<protein>
    <submittedName>
        <fullName evidence="7">Uncharacterized protein</fullName>
    </submittedName>
</protein>
<dbReference type="InterPro" id="IPR019804">
    <property type="entry name" value="Ras_G-nucl-exch_fac_CS"/>
</dbReference>
<dbReference type="InterPro" id="IPR023578">
    <property type="entry name" value="Ras_GEF_dom_sf"/>
</dbReference>
<dbReference type="InterPro" id="IPR008937">
    <property type="entry name" value="Ras-like_GEF"/>
</dbReference>
<reference evidence="7" key="1">
    <citation type="submission" date="2021-01" db="EMBL/GenBank/DDBJ databases">
        <authorList>
            <person name="Corre E."/>
            <person name="Pelletier E."/>
            <person name="Niang G."/>
            <person name="Scheremetjew M."/>
            <person name="Finn R."/>
            <person name="Kale V."/>
            <person name="Holt S."/>
            <person name="Cochrane G."/>
            <person name="Meng A."/>
            <person name="Brown T."/>
            <person name="Cohen L."/>
        </authorList>
    </citation>
    <scope>NUCLEOTIDE SEQUENCE</scope>
    <source>
        <strain evidence="7">NIES-2562</strain>
    </source>
</reference>
<dbReference type="InterPro" id="IPR011993">
    <property type="entry name" value="PH-like_dom_sf"/>
</dbReference>
<sequence>MSAEEEAQPSPRATLSAGLKYRKSIGLKGVEYEGYLAKKGKGESAMGRRNWKDRWGVLRANGILEYYLTKEDSKPPQPKQPKGHVTLESVFPEDDNARHAREHCFVIHAKERDLYATGGSKEETNKWINAIEKVLDQIRPDASDDGINGEKGASPAGTPTVPSIDPIEEKIKRAFPKTIFMQNKSGKRTLKAASIDALLWHITLADAESVKVFLLTFRAYMEPTELLDRLKTLYFEERREGIEDDDKQIRIRRFKILNLLKTWLDTFYHDFKVETDRGMELLDKYERVVEETFDETGDKKSAEILHKLVHKKVERDNSADSGAPALMRQSSRRFNQVDKIKGAEAENKVPILPTQSDWTLVDIDPIEVARQLCLMDQELYTAIHPKELLNQAWSKKMKNERSPNVLRLIERFNMLSGFVTTEIVKRPQIGDRVRMISWFINIASRLLEFNNFNSAMAIIAGFSASPVYRLKKTWADVQKQKKLWQEYENVKKRLASEENFKALRENLHKADGACVPYLGVYLTDLTFIGDGNPDTVEEDGETLINFFKLGLESVVILEMQRFQNTPYEFRAVPKLQKLLRDVENMEENQAYKKSLEVEPREKKR</sequence>
<feature type="domain" description="N-terminal Ras-GEF" evidence="6">
    <location>
        <begin position="186"/>
        <end position="309"/>
    </location>
</feature>
<dbReference type="Pfam" id="PF00169">
    <property type="entry name" value="PH"/>
    <property type="match status" value="1"/>
</dbReference>
<dbReference type="InterPro" id="IPR036964">
    <property type="entry name" value="RASGEF_cat_dom_sf"/>
</dbReference>
<evidence type="ECO:0000256" key="3">
    <source>
        <dbReference type="SAM" id="MobiDB-lite"/>
    </source>
</evidence>
<dbReference type="GO" id="GO:0005886">
    <property type="term" value="C:plasma membrane"/>
    <property type="evidence" value="ECO:0007669"/>
    <property type="project" value="TreeGrafter"/>
</dbReference>
<evidence type="ECO:0000256" key="2">
    <source>
        <dbReference type="PROSITE-ProRule" id="PRU00168"/>
    </source>
</evidence>
<evidence type="ECO:0000256" key="1">
    <source>
        <dbReference type="ARBA" id="ARBA00022658"/>
    </source>
</evidence>
<dbReference type="PROSITE" id="PS50003">
    <property type="entry name" value="PH_DOMAIN"/>
    <property type="match status" value="1"/>
</dbReference>
<dbReference type="PANTHER" id="PTHR23113:SF368">
    <property type="entry name" value="CELL DIVISION CONTROL PROTEIN 25"/>
    <property type="match status" value="1"/>
</dbReference>
<evidence type="ECO:0000259" key="4">
    <source>
        <dbReference type="PROSITE" id="PS50003"/>
    </source>
</evidence>
<evidence type="ECO:0000259" key="5">
    <source>
        <dbReference type="PROSITE" id="PS50009"/>
    </source>
</evidence>
<feature type="region of interest" description="Disordered" evidence="3">
    <location>
        <begin position="141"/>
        <end position="164"/>
    </location>
</feature>
<dbReference type="AlphaFoldDB" id="A0A7S3D2F8"/>
<name>A0A7S3D2F8_9EUKA</name>
<organism evidence="7">
    <name type="scientific">Palpitomonas bilix</name>
    <dbReference type="NCBI Taxonomy" id="652834"/>
    <lineage>
        <taxon>Eukaryota</taxon>
        <taxon>Eukaryota incertae sedis</taxon>
    </lineage>
</organism>
<dbReference type="InterPro" id="IPR000651">
    <property type="entry name" value="Ras-like_Gua-exchang_fac_N"/>
</dbReference>
<dbReference type="PANTHER" id="PTHR23113">
    <property type="entry name" value="GUANINE NUCLEOTIDE EXCHANGE FACTOR"/>
    <property type="match status" value="1"/>
</dbReference>
<dbReference type="Pfam" id="PF00617">
    <property type="entry name" value="RasGEF"/>
    <property type="match status" value="1"/>
</dbReference>
<dbReference type="GO" id="GO:0007265">
    <property type="term" value="P:Ras protein signal transduction"/>
    <property type="evidence" value="ECO:0007669"/>
    <property type="project" value="TreeGrafter"/>
</dbReference>
<gene>
    <name evidence="7" type="ORF">PBIL07802_LOCUS6611</name>
</gene>
<dbReference type="GO" id="GO:0005085">
    <property type="term" value="F:guanyl-nucleotide exchange factor activity"/>
    <property type="evidence" value="ECO:0007669"/>
    <property type="project" value="UniProtKB-KW"/>
</dbReference>
<dbReference type="PROSITE" id="PS50212">
    <property type="entry name" value="RASGEF_NTER"/>
    <property type="match status" value="1"/>
</dbReference>
<proteinExistence type="predicted"/>
<dbReference type="Pfam" id="PF00618">
    <property type="entry name" value="RasGEF_N"/>
    <property type="match status" value="1"/>
</dbReference>
<feature type="domain" description="Ras-GEF" evidence="5">
    <location>
        <begin position="364"/>
        <end position="600"/>
    </location>
</feature>
<accession>A0A7S3D2F8</accession>
<dbReference type="SMART" id="SM00229">
    <property type="entry name" value="RasGEFN"/>
    <property type="match status" value="1"/>
</dbReference>
<dbReference type="Gene3D" id="2.30.29.30">
    <property type="entry name" value="Pleckstrin-homology domain (PH domain)/Phosphotyrosine-binding domain (PTB)"/>
    <property type="match status" value="1"/>
</dbReference>
<dbReference type="CDD" id="cd00155">
    <property type="entry name" value="RasGEF"/>
    <property type="match status" value="1"/>
</dbReference>
<dbReference type="PROSITE" id="PS50009">
    <property type="entry name" value="RASGEF_CAT"/>
    <property type="match status" value="1"/>
</dbReference>
<evidence type="ECO:0000259" key="6">
    <source>
        <dbReference type="PROSITE" id="PS50212"/>
    </source>
</evidence>
<dbReference type="Gene3D" id="1.10.840.10">
    <property type="entry name" value="Ras guanine-nucleotide exchange factors catalytic domain"/>
    <property type="match status" value="1"/>
</dbReference>
<dbReference type="SUPFAM" id="SSF48366">
    <property type="entry name" value="Ras GEF"/>
    <property type="match status" value="1"/>
</dbReference>
<dbReference type="CDD" id="cd06224">
    <property type="entry name" value="REM"/>
    <property type="match status" value="1"/>
</dbReference>